<organism evidence="1 2">
    <name type="scientific">Hymenobacter metallicola</name>
    <dbReference type="NCBI Taxonomy" id="2563114"/>
    <lineage>
        <taxon>Bacteria</taxon>
        <taxon>Pseudomonadati</taxon>
        <taxon>Bacteroidota</taxon>
        <taxon>Cytophagia</taxon>
        <taxon>Cytophagales</taxon>
        <taxon>Hymenobacteraceae</taxon>
        <taxon>Hymenobacter</taxon>
    </lineage>
</organism>
<protein>
    <submittedName>
        <fullName evidence="1">Uncharacterized protein</fullName>
    </submittedName>
</protein>
<reference evidence="1 2" key="1">
    <citation type="submission" date="2019-04" db="EMBL/GenBank/DDBJ databases">
        <authorList>
            <person name="Feng G."/>
            <person name="Zhang J."/>
            <person name="Zhu H."/>
        </authorList>
    </citation>
    <scope>NUCLEOTIDE SEQUENCE [LARGE SCALE GENOMIC DNA]</scope>
    <source>
        <strain evidence="1 2">9PBR-1</strain>
    </source>
</reference>
<proteinExistence type="predicted"/>
<evidence type="ECO:0000313" key="2">
    <source>
        <dbReference type="Proteomes" id="UP000298471"/>
    </source>
</evidence>
<name>A0A4Z0Q8N6_9BACT</name>
<evidence type="ECO:0000313" key="1">
    <source>
        <dbReference type="EMBL" id="TGE26360.1"/>
    </source>
</evidence>
<comment type="caution">
    <text evidence="1">The sequence shown here is derived from an EMBL/GenBank/DDBJ whole genome shotgun (WGS) entry which is preliminary data.</text>
</comment>
<sequence>MIPKEHFRQIDDVGLRLVGAIEGYCPVQAEGTVTTYPFYFRARWEEWAFSVAETSLMDAVDMQSFESGADYGFLVSGLVPGKYDASWMDYDVAEAIIKDCCRQYHELRSA</sequence>
<accession>A0A4Z0Q8N6</accession>
<gene>
    <name evidence="1" type="ORF">E5K02_16315</name>
</gene>
<keyword evidence="2" id="KW-1185">Reference proteome</keyword>
<dbReference type="AlphaFoldDB" id="A0A4Z0Q8N6"/>
<dbReference type="OrthoDB" id="8383224at2"/>
<dbReference type="EMBL" id="SRMB01000003">
    <property type="protein sequence ID" value="TGE26360.1"/>
    <property type="molecule type" value="Genomic_DNA"/>
</dbReference>
<dbReference type="Proteomes" id="UP000298471">
    <property type="component" value="Unassembled WGS sequence"/>
</dbReference>